<evidence type="ECO:0000313" key="3">
    <source>
        <dbReference type="Proteomes" id="UP000192722"/>
    </source>
</evidence>
<protein>
    <submittedName>
        <fullName evidence="2">Uncharacterized protein</fullName>
    </submittedName>
</protein>
<sequence length="71" mass="8354">IVTGSLYFHALINKIIRYFWSMYAYSFIIDFYFSIISGYSIAEASNEQKEERKHYYSQSASGEGDEPIFFI</sequence>
<keyword evidence="1" id="KW-0812">Transmembrane</keyword>
<gene>
    <name evidence="2" type="ORF">BS639_09900</name>
</gene>
<dbReference type="RefSeq" id="WP_206601157.1">
    <property type="nucleotide sequence ID" value="NZ_MRWD01000020.1"/>
</dbReference>
<dbReference type="EMBL" id="MRWD01000020">
    <property type="protein sequence ID" value="ORJ21352.1"/>
    <property type="molecule type" value="Genomic_DNA"/>
</dbReference>
<keyword evidence="1" id="KW-0472">Membrane</keyword>
<keyword evidence="3" id="KW-1185">Reference proteome</keyword>
<feature type="non-terminal residue" evidence="2">
    <location>
        <position position="1"/>
    </location>
</feature>
<name>A0ABX3U298_9GAMM</name>
<dbReference type="Proteomes" id="UP000192722">
    <property type="component" value="Unassembled WGS sequence"/>
</dbReference>
<comment type="caution">
    <text evidence="2">The sequence shown here is derived from an EMBL/GenBank/DDBJ whole genome shotgun (WGS) entry which is preliminary data.</text>
</comment>
<evidence type="ECO:0000313" key="2">
    <source>
        <dbReference type="EMBL" id="ORJ21352.1"/>
    </source>
</evidence>
<keyword evidence="1" id="KW-1133">Transmembrane helix</keyword>
<evidence type="ECO:0000256" key="1">
    <source>
        <dbReference type="SAM" id="Phobius"/>
    </source>
</evidence>
<feature type="transmembrane region" description="Helical" evidence="1">
    <location>
        <begin position="20"/>
        <end position="42"/>
    </location>
</feature>
<proteinExistence type="predicted"/>
<accession>A0ABX3U298</accession>
<organism evidence="2 3">
    <name type="scientific">Rouxiella silvae</name>
    <dbReference type="NCBI Taxonomy" id="1646373"/>
    <lineage>
        <taxon>Bacteria</taxon>
        <taxon>Pseudomonadati</taxon>
        <taxon>Pseudomonadota</taxon>
        <taxon>Gammaproteobacteria</taxon>
        <taxon>Enterobacterales</taxon>
        <taxon>Yersiniaceae</taxon>
        <taxon>Rouxiella</taxon>
    </lineage>
</organism>
<reference evidence="2 3" key="1">
    <citation type="journal article" date="2017" name="Int. J. Syst. Evol. Microbiol.">
        <title>Rouxiella badensis sp. nov. and Rouxiella silvae sp. nov. isolated from peat bog soil in Germany and emendation of the genus description.</title>
        <authorList>
            <person name="Le Fleche-Mateos A."/>
            <person name="Kugler J.H."/>
            <person name="Hansen S.H."/>
            <person name="Syldatk C."/>
            <person name="Hausmann R."/>
            <person name="Lomprez F."/>
            <person name="Vandenbogaert M."/>
            <person name="Manuguerra J.C."/>
            <person name="Grimont P.A."/>
        </authorList>
    </citation>
    <scope>NUCLEOTIDE SEQUENCE [LARGE SCALE GENOMIC DNA]</scope>
    <source>
        <strain evidence="2 3">213</strain>
    </source>
</reference>